<feature type="non-terminal residue" evidence="2">
    <location>
        <position position="1"/>
    </location>
</feature>
<dbReference type="Gene3D" id="3.30.70.3290">
    <property type="match status" value="1"/>
</dbReference>
<accession>A0AAN9TPK8</accession>
<reference evidence="2 3" key="1">
    <citation type="submission" date="2024-03" db="EMBL/GenBank/DDBJ databases">
        <title>Adaptation during the transition from Ophiocordyceps entomopathogen to insect associate is accompanied by gene loss and intensified selection.</title>
        <authorList>
            <person name="Ward C.M."/>
            <person name="Onetto C.A."/>
            <person name="Borneman A.R."/>
        </authorList>
    </citation>
    <scope>NUCLEOTIDE SEQUENCE [LARGE SCALE GENOMIC DNA]</scope>
    <source>
        <strain evidence="2">AWRI1</strain>
        <tissue evidence="2">Single Adult Female</tissue>
    </source>
</reference>
<dbReference type="InterPro" id="IPR050091">
    <property type="entry name" value="PKS_NRPS_Biosynth_Enz"/>
</dbReference>
<keyword evidence="3" id="KW-1185">Reference proteome</keyword>
<comment type="caution">
    <text evidence="2">The sequence shown here is derived from an EMBL/GenBank/DDBJ whole genome shotgun (WGS) entry which is preliminary data.</text>
</comment>
<dbReference type="GO" id="GO:0006633">
    <property type="term" value="P:fatty acid biosynthetic process"/>
    <property type="evidence" value="ECO:0007669"/>
    <property type="project" value="TreeGrafter"/>
</dbReference>
<dbReference type="Pfam" id="PF00698">
    <property type="entry name" value="Acyl_transf_1"/>
    <property type="match status" value="1"/>
</dbReference>
<dbReference type="PANTHER" id="PTHR43775">
    <property type="entry name" value="FATTY ACID SYNTHASE"/>
    <property type="match status" value="1"/>
</dbReference>
<evidence type="ECO:0000313" key="2">
    <source>
        <dbReference type="EMBL" id="KAK7602865.1"/>
    </source>
</evidence>
<sequence length="1298" mass="146365">KQKYNLDNLPRLILLSGRTAEGLGQVLKKIEFDSFNEDTVTLINEVFHKNMPFHIYRGFTILPKTEKMTAVLDESGSPKRPVCFIFSGMGSQWNGMGKHLLDLPIIAEVIKLCDEVLRPKSIDIYKVLLSEDPTMFDDITMSFVGIICMQIALVEVLKKLNIVPGLILGHSVGEMGCAYADGCITLEQAVLGSYARGIASTSIKTIRGMMAAVGQGYDEIKNNLPPSIQVACHNAINSCTLSGPASDVEVFVEKLKKQGIFAKSVNVANIAYHSQYIAPAAPKLLQLLKRTIPEPKKRSSKWISSSIPESEWHLPLAHQCSAEYLTNNLLKPVLFEEACRHIPKDAICVEIAPHGLLQAILKRSLPEACTNISLTLRSTKKDNLNYLLSGIGKLYVEGCEPAVNNLYPSIKFPVSRGTPSISPYCTWFHGDINEIHPPYWKPKVIKVCVIEMSQTDVSSDVDQNLFGKADCTKTLHLTSFFLQLSTEFHGKFEWRQNWVTFLDSIMKFHMFPDLRKSKLCFLNSIRRMVINPSTLNSQESGYQTHGKYNPVTNSFQCNGIEIHDVQWKINNRLKASKSSSSLKIRKMKFISYNNPSCQGPEEFVDICTQISLEALKLSNKLNSKIFVCDYTRKFTKNIQVNEMFQHSADKLAHAPVIREGNTTDCPLSSSMERCNGKNEIVIRRQLDSTSLTLMFSKKKRHSIKYLFVSKTPDSTNNIESRLLLVALCNLPKSVLKNQDWGSYIYLPTNHISSVDKIADNKQYINNIQHKNVTLLQNKQRGIEYSGFGVTEDKIMGLMSARLSIPTSKVDPILTWMVPDEWTLAEAVTVPVVYAHAYSIMRIIERSLYRPTLTVVIITDSKNIFSKSLITLFLMKNVQIYIVTPDECNVTDLQSEFSSLNRSNFIIPTNGNFDHIVLLKTKGKGANVLVNFLPGSRNVISSMNCISCMSQVIETVESNMNEDTELGLYPFLKFCSFFVIPCRITYILNLPDIEKMYLQKAIEEGISSGLVKPVPQKPNTVAVGKLKECNGDACLKMIEYLRKKDASNFVVILEKLSTNSRILAQMNQLLSDKNIIISFKTLNKLNSQGDFDQLIAETIQLAPLDSVFFVSVNLNTIQKTGPVTLIGETWNAAVAIELSTMIKKSGRDYKLFILEGDPIEWKNTINNLNLTNHREFENILTELYGDKILEHLYPQQVEAEDQHHPIKIISNGNQPVNSEHVHRCLRLLKQQLINAHKYSLNQNMIENTVFFSKQVTHNTTLALSNSSDVIHINEDGYDRFIQSSAIKKIINKQAMFAWL</sequence>
<protein>
    <recommendedName>
        <fullName evidence="1">Malonyl-CoA:ACP transacylase (MAT) domain-containing protein</fullName>
    </recommendedName>
</protein>
<dbReference type="SUPFAM" id="SSF55048">
    <property type="entry name" value="Probable ACP-binding domain of malonyl-CoA ACP transacylase"/>
    <property type="match status" value="1"/>
</dbReference>
<dbReference type="SMART" id="SM00827">
    <property type="entry name" value="PKS_AT"/>
    <property type="match status" value="1"/>
</dbReference>
<dbReference type="Proteomes" id="UP001367676">
    <property type="component" value="Unassembled WGS sequence"/>
</dbReference>
<gene>
    <name evidence="2" type="ORF">V9T40_006839</name>
</gene>
<dbReference type="InterPro" id="IPR016036">
    <property type="entry name" value="Malonyl_transacylase_ACP-bd"/>
</dbReference>
<dbReference type="InterPro" id="IPR014043">
    <property type="entry name" value="Acyl_transferase_dom"/>
</dbReference>
<name>A0AAN9TPK8_9HEMI</name>
<proteinExistence type="predicted"/>
<organism evidence="2 3">
    <name type="scientific">Parthenolecanium corni</name>
    <dbReference type="NCBI Taxonomy" id="536013"/>
    <lineage>
        <taxon>Eukaryota</taxon>
        <taxon>Metazoa</taxon>
        <taxon>Ecdysozoa</taxon>
        <taxon>Arthropoda</taxon>
        <taxon>Hexapoda</taxon>
        <taxon>Insecta</taxon>
        <taxon>Pterygota</taxon>
        <taxon>Neoptera</taxon>
        <taxon>Paraneoptera</taxon>
        <taxon>Hemiptera</taxon>
        <taxon>Sternorrhyncha</taxon>
        <taxon>Coccoidea</taxon>
        <taxon>Coccidae</taxon>
        <taxon>Parthenolecanium</taxon>
    </lineage>
</organism>
<dbReference type="Gene3D" id="3.90.180.10">
    <property type="entry name" value="Medium-chain alcohol dehydrogenases, catalytic domain"/>
    <property type="match status" value="1"/>
</dbReference>
<evidence type="ECO:0000259" key="1">
    <source>
        <dbReference type="SMART" id="SM00827"/>
    </source>
</evidence>
<dbReference type="InterPro" id="IPR042104">
    <property type="entry name" value="PKS_dehydratase_sf"/>
</dbReference>
<dbReference type="Gene3D" id="3.40.366.10">
    <property type="entry name" value="Malonyl-Coenzyme A Acyl Carrier Protein, domain 2"/>
    <property type="match status" value="1"/>
</dbReference>
<dbReference type="EMBL" id="JBBCAQ010000007">
    <property type="protein sequence ID" value="KAK7602865.1"/>
    <property type="molecule type" value="Genomic_DNA"/>
</dbReference>
<dbReference type="InterPro" id="IPR016035">
    <property type="entry name" value="Acyl_Trfase/lysoPLipase"/>
</dbReference>
<evidence type="ECO:0000313" key="3">
    <source>
        <dbReference type="Proteomes" id="UP001367676"/>
    </source>
</evidence>
<dbReference type="InterPro" id="IPR001227">
    <property type="entry name" value="Ac_transferase_dom_sf"/>
</dbReference>
<feature type="domain" description="Malonyl-CoA:ACP transacylase (MAT)" evidence="1">
    <location>
        <begin position="85"/>
        <end position="379"/>
    </location>
</feature>
<dbReference type="SUPFAM" id="SSF52151">
    <property type="entry name" value="FabD/lysophospholipase-like"/>
    <property type="match status" value="1"/>
</dbReference>
<dbReference type="PANTHER" id="PTHR43775:SF23">
    <property type="entry name" value="FATTY ACID SYNTHASE 3"/>
    <property type="match status" value="1"/>
</dbReference>
<dbReference type="Gene3D" id="3.10.129.110">
    <property type="entry name" value="Polyketide synthase dehydratase"/>
    <property type="match status" value="1"/>
</dbReference>
<dbReference type="GO" id="GO:0004312">
    <property type="term" value="F:fatty acid synthase activity"/>
    <property type="evidence" value="ECO:0007669"/>
    <property type="project" value="TreeGrafter"/>
</dbReference>